<name>A0AA51RT77_9GAMM</name>
<organism evidence="1 2">
    <name type="scientific">Pleionea litopenaei</name>
    <dbReference type="NCBI Taxonomy" id="3070815"/>
    <lineage>
        <taxon>Bacteria</taxon>
        <taxon>Pseudomonadati</taxon>
        <taxon>Pseudomonadota</taxon>
        <taxon>Gammaproteobacteria</taxon>
        <taxon>Oceanospirillales</taxon>
        <taxon>Pleioneaceae</taxon>
        <taxon>Pleionea</taxon>
    </lineage>
</organism>
<dbReference type="KEGG" id="plei:Q9312_18175"/>
<protein>
    <submittedName>
        <fullName evidence="1">Uncharacterized protein</fullName>
    </submittedName>
</protein>
<evidence type="ECO:0000313" key="1">
    <source>
        <dbReference type="EMBL" id="WMS87137.1"/>
    </source>
</evidence>
<gene>
    <name evidence="1" type="ORF">Q9312_18175</name>
</gene>
<accession>A0AA51RT77</accession>
<evidence type="ECO:0000313" key="2">
    <source>
        <dbReference type="Proteomes" id="UP001239782"/>
    </source>
</evidence>
<dbReference type="EMBL" id="CP133548">
    <property type="protein sequence ID" value="WMS87137.1"/>
    <property type="molecule type" value="Genomic_DNA"/>
</dbReference>
<reference evidence="1 2" key="1">
    <citation type="submission" date="2023-08" db="EMBL/GenBank/DDBJ databases">
        <title>Pleionea litopenaei sp. nov., isolated from stomach of juvenile Litopenaeus vannamei.</title>
        <authorList>
            <person name="Rho A.M."/>
            <person name="Hwang C.Y."/>
        </authorList>
    </citation>
    <scope>NUCLEOTIDE SEQUENCE [LARGE SCALE GENOMIC DNA]</scope>
    <source>
        <strain evidence="1 2">HL-JVS1</strain>
    </source>
</reference>
<dbReference type="Proteomes" id="UP001239782">
    <property type="component" value="Chromosome"/>
</dbReference>
<sequence length="194" mass="21647">MHATDKKQLSPFAHFRFAGAKAASCFLPQMQALGKNTMSNIPENIDIESLPGPKRGSFPALYFQDECIYSPDKKHFALAYTITEASMGNDVGCLAWGALQGGHGHIHQNPLKLHASCWQRPWCKWVSNNVFVFKSQQYENNSVRVPLVAIHIAQGYAVLPGTNDADVWLPENVPSNIEFKKYNEAELIKEICNA</sequence>
<proteinExistence type="predicted"/>
<dbReference type="RefSeq" id="WP_309202276.1">
    <property type="nucleotide sequence ID" value="NZ_CP133548.1"/>
</dbReference>
<dbReference type="AlphaFoldDB" id="A0AA51RT77"/>
<keyword evidence="2" id="KW-1185">Reference proteome</keyword>